<dbReference type="Gene3D" id="3.80.10.10">
    <property type="entry name" value="Ribonuclease Inhibitor"/>
    <property type="match status" value="2"/>
</dbReference>
<sequence>MKPLLLSLLVCILLPPFALASFCPKDCACTSPDSIICFQRRAATMPSGVPPLTKNLYVFQNGIESLHRDEFIGLENLELLDLSQNKITQLPNHVFETLTSLRNLDLSSNQINHISQDSFAGLELLERLYLYNNAITSIHPAAFDGLEQLLELKLQGNKLTMLPPLKMPRLLLLDLRLNMIPSPGPTDLQTPKLESLKLGGLGIKNLNEELLGSFKNLHELDISNNQLNAFPPILREARGLVILSMAGNPMGPLRWEDFGYLAELQELDISNLSLQSLPESMTQLFPNLKRLTVAENPFNCLCTMAWFPSWLWDQQIQLGRTEETRCHFPPRNAGEVLERLKHRDFGCPTTTTITTSTLKTTTQAPALITTVHSTTHATPLLKPSDDPLMEAGSDLPPLVPASPSSITDLDVRFSLCLSNICLNGGTCWVDRQGHHECTCPRGTSGKYCQNEDDPPPSEDVTTATVTMEPEIIAQIVKSSSILLDLHRYIEMRPYIRGVRLTYRNLSGADKRPKQLNIPASYPEYTLRGLQPNSTYSVCASPLGEPSDVDSMCTEVRTSSQQAATARMEDRQLTTTLVPAVAILLLLVLVAVAVGVACYMHRKRTHLELECNHSQLELEGVKAGLDNGTLPQKQSESLFTPSVVQNGALDYEVQLMQEHNTANNNTNSLKPSYF</sequence>
<dbReference type="InterPro" id="IPR036116">
    <property type="entry name" value="FN3_sf"/>
</dbReference>
<reference evidence="10" key="1">
    <citation type="journal article" date="2014" name="Science">
        <title>Nonhuman genetics. Genomic basis for the convergent evolution of electric organs.</title>
        <authorList>
            <person name="Gallant J.R."/>
            <person name="Traeger L.L."/>
            <person name="Volkening J.D."/>
            <person name="Moffett H."/>
            <person name="Chen P.H."/>
            <person name="Novina C.D."/>
            <person name="Phillips G.N.Jr."/>
            <person name="Anand R."/>
            <person name="Wells G.B."/>
            <person name="Pinch M."/>
            <person name="Guth R."/>
            <person name="Unguez G.A."/>
            <person name="Albert J.S."/>
            <person name="Zakon H.H."/>
            <person name="Samanta M.P."/>
            <person name="Sussman M.R."/>
        </authorList>
    </citation>
    <scope>NUCLEOTIDE SEQUENCE [LARGE SCALE GENOMIC DNA]</scope>
</reference>
<dbReference type="Pfam" id="PF00560">
    <property type="entry name" value="LRR_1"/>
    <property type="match status" value="2"/>
</dbReference>
<dbReference type="InterPro" id="IPR032675">
    <property type="entry name" value="LRR_dom_sf"/>
</dbReference>
<feature type="disulfide bond" evidence="5">
    <location>
        <begin position="439"/>
        <end position="448"/>
    </location>
</feature>
<dbReference type="PROSITE" id="PS00022">
    <property type="entry name" value="EGF_1"/>
    <property type="match status" value="1"/>
</dbReference>
<dbReference type="Pfam" id="PF00008">
    <property type="entry name" value="EGF"/>
    <property type="match status" value="1"/>
</dbReference>
<gene>
    <name evidence="9" type="primary">vasnb</name>
</gene>
<keyword evidence="1" id="KW-0433">Leucine-rich repeat</keyword>
<evidence type="ECO:0000313" key="9">
    <source>
        <dbReference type="Ensembl" id="ENSEEEP00000045648.2"/>
    </source>
</evidence>
<keyword evidence="4 5" id="KW-1015">Disulfide bond</keyword>
<dbReference type="Ensembl" id="ENSEEET00000046155.2">
    <property type="protein sequence ID" value="ENSEEEP00000045648.2"/>
    <property type="gene ID" value="ENSEEEG00000021532.2"/>
</dbReference>
<name>A0A4W4H6E9_ELEEL</name>
<reference evidence="9" key="5">
    <citation type="submission" date="2025-09" db="UniProtKB">
        <authorList>
            <consortium name="Ensembl"/>
        </authorList>
    </citation>
    <scope>IDENTIFICATION</scope>
</reference>
<feature type="domain" description="EGF-like" evidence="8">
    <location>
        <begin position="412"/>
        <end position="449"/>
    </location>
</feature>
<dbReference type="PROSITE" id="PS51450">
    <property type="entry name" value="LRR"/>
    <property type="match status" value="3"/>
</dbReference>
<evidence type="ECO:0000259" key="8">
    <source>
        <dbReference type="PROSITE" id="PS50026"/>
    </source>
</evidence>
<dbReference type="RefSeq" id="XP_026864931.2">
    <property type="nucleotide sequence ID" value="XM_027009130.2"/>
</dbReference>
<dbReference type="GeneID" id="113576811"/>
<dbReference type="Gene3D" id="2.10.25.10">
    <property type="entry name" value="Laminin"/>
    <property type="match status" value="1"/>
</dbReference>
<keyword evidence="3" id="KW-0677">Repeat</keyword>
<dbReference type="SMART" id="SM00365">
    <property type="entry name" value="LRR_SD22"/>
    <property type="match status" value="4"/>
</dbReference>
<proteinExistence type="predicted"/>
<evidence type="ECO:0000256" key="4">
    <source>
        <dbReference type="ARBA" id="ARBA00023157"/>
    </source>
</evidence>
<dbReference type="InterPro" id="IPR003591">
    <property type="entry name" value="Leu-rich_rpt_typical-subtyp"/>
</dbReference>
<dbReference type="PROSITE" id="PS50026">
    <property type="entry name" value="EGF_3"/>
    <property type="match status" value="1"/>
</dbReference>
<evidence type="ECO:0000256" key="7">
    <source>
        <dbReference type="SAM" id="SignalP"/>
    </source>
</evidence>
<dbReference type="SMART" id="SM00369">
    <property type="entry name" value="LRR_TYP"/>
    <property type="match status" value="6"/>
</dbReference>
<dbReference type="PANTHER" id="PTHR24369">
    <property type="entry name" value="ANTIGEN BSP, PUTATIVE-RELATED"/>
    <property type="match status" value="1"/>
</dbReference>
<dbReference type="Pfam" id="PF13855">
    <property type="entry name" value="LRR_8"/>
    <property type="match status" value="1"/>
</dbReference>
<dbReference type="InterPro" id="IPR001611">
    <property type="entry name" value="Leu-rich_rpt"/>
</dbReference>
<dbReference type="SMART" id="SM00082">
    <property type="entry name" value="LRRCT"/>
    <property type="match status" value="1"/>
</dbReference>
<evidence type="ECO:0000256" key="1">
    <source>
        <dbReference type="ARBA" id="ARBA00022614"/>
    </source>
</evidence>
<dbReference type="InterPro" id="IPR000742">
    <property type="entry name" value="EGF"/>
</dbReference>
<comment type="caution">
    <text evidence="5">Lacks conserved residue(s) required for the propagation of feature annotation.</text>
</comment>
<dbReference type="STRING" id="8005.ENSEEEP00000045648"/>
<accession>A0A4W4H6E9</accession>
<keyword evidence="10" id="KW-1185">Reference proteome</keyword>
<dbReference type="PRINTS" id="PR00019">
    <property type="entry name" value="LEURICHRPT"/>
</dbReference>
<feature type="signal peptide" evidence="7">
    <location>
        <begin position="1"/>
        <end position="20"/>
    </location>
</feature>
<feature type="transmembrane region" description="Helical" evidence="6">
    <location>
        <begin position="576"/>
        <end position="598"/>
    </location>
</feature>
<dbReference type="OMA" id="KQPQLMI"/>
<evidence type="ECO:0000256" key="5">
    <source>
        <dbReference type="PROSITE-ProRule" id="PRU00076"/>
    </source>
</evidence>
<dbReference type="Proteomes" id="UP000314983">
    <property type="component" value="Chromosome 1"/>
</dbReference>
<dbReference type="PANTHER" id="PTHR24369:SF160">
    <property type="entry name" value="VASORIN"/>
    <property type="match status" value="1"/>
</dbReference>
<keyword evidence="6" id="KW-0812">Transmembrane</keyword>
<dbReference type="CDD" id="cd00054">
    <property type="entry name" value="EGF_CA"/>
    <property type="match status" value="1"/>
</dbReference>
<reference evidence="9" key="4">
    <citation type="submission" date="2025-08" db="UniProtKB">
        <authorList>
            <consortium name="Ensembl"/>
        </authorList>
    </citation>
    <scope>IDENTIFICATION</scope>
</reference>
<organism evidence="9 10">
    <name type="scientific">Electrophorus electricus</name>
    <name type="common">Electric eel</name>
    <name type="synonym">Gymnotus electricus</name>
    <dbReference type="NCBI Taxonomy" id="8005"/>
    <lineage>
        <taxon>Eukaryota</taxon>
        <taxon>Metazoa</taxon>
        <taxon>Chordata</taxon>
        <taxon>Craniata</taxon>
        <taxon>Vertebrata</taxon>
        <taxon>Euteleostomi</taxon>
        <taxon>Actinopterygii</taxon>
        <taxon>Neopterygii</taxon>
        <taxon>Teleostei</taxon>
        <taxon>Ostariophysi</taxon>
        <taxon>Gymnotiformes</taxon>
        <taxon>Gymnotoidei</taxon>
        <taxon>Gymnotidae</taxon>
        <taxon>Electrophorus</taxon>
    </lineage>
</organism>
<reference evidence="10" key="2">
    <citation type="journal article" date="2017" name="Sci. Adv.">
        <title>A tail of two voltages: Proteomic comparison of the three electric organs of the electric eel.</title>
        <authorList>
            <person name="Traeger L.L."/>
            <person name="Sabat G."/>
            <person name="Barrett-Wilt G.A."/>
            <person name="Wells G.B."/>
            <person name="Sussman M.R."/>
        </authorList>
    </citation>
    <scope>NUCLEOTIDE SEQUENCE [LARGE SCALE GENOMIC DNA]</scope>
</reference>
<dbReference type="InterPro" id="IPR050541">
    <property type="entry name" value="LRR_TM_domain-containing"/>
</dbReference>
<evidence type="ECO:0000256" key="3">
    <source>
        <dbReference type="ARBA" id="ARBA00022737"/>
    </source>
</evidence>
<dbReference type="SMART" id="SM00181">
    <property type="entry name" value="EGF"/>
    <property type="match status" value="1"/>
</dbReference>
<dbReference type="SUPFAM" id="SSF52058">
    <property type="entry name" value="L domain-like"/>
    <property type="match status" value="1"/>
</dbReference>
<dbReference type="FunFam" id="3.80.10.10:FF:000211">
    <property type="entry name" value="vasorin"/>
    <property type="match status" value="1"/>
</dbReference>
<keyword evidence="2 7" id="KW-0732">Signal</keyword>
<dbReference type="GO" id="GO:0005886">
    <property type="term" value="C:plasma membrane"/>
    <property type="evidence" value="ECO:0007669"/>
    <property type="project" value="TreeGrafter"/>
</dbReference>
<dbReference type="GeneTree" id="ENSGT00940000159318"/>
<dbReference type="SMART" id="SM00364">
    <property type="entry name" value="LRR_BAC"/>
    <property type="match status" value="5"/>
</dbReference>
<dbReference type="SUPFAM" id="SSF49265">
    <property type="entry name" value="Fibronectin type III"/>
    <property type="match status" value="1"/>
</dbReference>
<keyword evidence="6" id="KW-1133">Transmembrane helix</keyword>
<feature type="chain" id="PRO_5044317829" description="EGF-like domain-containing protein" evidence="7">
    <location>
        <begin position="21"/>
        <end position="673"/>
    </location>
</feature>
<evidence type="ECO:0000256" key="2">
    <source>
        <dbReference type="ARBA" id="ARBA00022729"/>
    </source>
</evidence>
<dbReference type="AlphaFoldDB" id="A0A4W4H6E9"/>
<dbReference type="CTD" id="100004428"/>
<dbReference type="SUPFAM" id="SSF57196">
    <property type="entry name" value="EGF/Laminin"/>
    <property type="match status" value="1"/>
</dbReference>
<dbReference type="InterPro" id="IPR000483">
    <property type="entry name" value="Cys-rich_flank_reg_C"/>
</dbReference>
<keyword evidence="5" id="KW-0245">EGF-like domain</keyword>
<evidence type="ECO:0000256" key="6">
    <source>
        <dbReference type="SAM" id="Phobius"/>
    </source>
</evidence>
<evidence type="ECO:0000313" key="10">
    <source>
        <dbReference type="Proteomes" id="UP000314983"/>
    </source>
</evidence>
<protein>
    <recommendedName>
        <fullName evidence="8">EGF-like domain-containing protein</fullName>
    </recommendedName>
</protein>
<reference evidence="9" key="3">
    <citation type="submission" date="2020-05" db="EMBL/GenBank/DDBJ databases">
        <title>Electrophorus electricus (electric eel) genome, fEleEle1, primary haplotype.</title>
        <authorList>
            <person name="Myers G."/>
            <person name="Meyer A."/>
            <person name="Fedrigo O."/>
            <person name="Formenti G."/>
            <person name="Rhie A."/>
            <person name="Tracey A."/>
            <person name="Sims Y."/>
            <person name="Jarvis E.D."/>
        </authorList>
    </citation>
    <scope>NUCLEOTIDE SEQUENCE [LARGE SCALE GENOMIC DNA]</scope>
</reference>
<keyword evidence="6" id="KW-0472">Membrane</keyword>
<dbReference type="KEGG" id="eee:113576811"/>